<dbReference type="CDD" id="cd00332">
    <property type="entry name" value="PAL-HAL"/>
    <property type="match status" value="1"/>
</dbReference>
<dbReference type="Gene3D" id="1.10.275.10">
    <property type="entry name" value="Fumarase/aspartase (N-terminal domain)"/>
    <property type="match status" value="1"/>
</dbReference>
<dbReference type="InParanoid" id="A0A0C3E668"/>
<dbReference type="InterPro" id="IPR024083">
    <property type="entry name" value="Fumarase/histidase_N"/>
</dbReference>
<protein>
    <recommendedName>
        <fullName evidence="5">Phenylalanine ammonia-lyase</fullName>
    </recommendedName>
</protein>
<evidence type="ECO:0000256" key="2">
    <source>
        <dbReference type="SAM" id="MobiDB-lite"/>
    </source>
</evidence>
<accession>A0A0C3E668</accession>
<dbReference type="Proteomes" id="UP000053989">
    <property type="component" value="Unassembled WGS sequence"/>
</dbReference>
<dbReference type="Gene3D" id="1.20.200.10">
    <property type="entry name" value="Fumarase/aspartase (Central domain)"/>
    <property type="match status" value="1"/>
</dbReference>
<dbReference type="SUPFAM" id="SSF48557">
    <property type="entry name" value="L-aspartase-like"/>
    <property type="match status" value="2"/>
</dbReference>
<dbReference type="PANTHER" id="PTHR10362">
    <property type="entry name" value="HISTIDINE AMMONIA-LYASE"/>
    <property type="match status" value="1"/>
</dbReference>
<proteinExistence type="inferred from homology"/>
<dbReference type="STRING" id="1036808.A0A0C3E668"/>
<name>A0A0C3E668_9AGAM</name>
<evidence type="ECO:0000313" key="4">
    <source>
        <dbReference type="Proteomes" id="UP000053989"/>
    </source>
</evidence>
<feature type="region of interest" description="Disordered" evidence="2">
    <location>
        <begin position="270"/>
        <end position="289"/>
    </location>
</feature>
<reference evidence="4" key="2">
    <citation type="submission" date="2015-01" db="EMBL/GenBank/DDBJ databases">
        <title>Evolutionary Origins and Diversification of the Mycorrhizal Mutualists.</title>
        <authorList>
            <consortium name="DOE Joint Genome Institute"/>
            <consortium name="Mycorrhizal Genomics Consortium"/>
            <person name="Kohler A."/>
            <person name="Kuo A."/>
            <person name="Nagy L.G."/>
            <person name="Floudas D."/>
            <person name="Copeland A."/>
            <person name="Barry K.W."/>
            <person name="Cichocki N."/>
            <person name="Veneault-Fourrey C."/>
            <person name="LaButti K."/>
            <person name="Lindquist E.A."/>
            <person name="Lipzen A."/>
            <person name="Lundell T."/>
            <person name="Morin E."/>
            <person name="Murat C."/>
            <person name="Riley R."/>
            <person name="Ohm R."/>
            <person name="Sun H."/>
            <person name="Tunlid A."/>
            <person name="Henrissat B."/>
            <person name="Grigoriev I.V."/>
            <person name="Hibbett D.S."/>
            <person name="Martin F."/>
        </authorList>
    </citation>
    <scope>NUCLEOTIDE SEQUENCE [LARGE SCALE GENOMIC DNA]</scope>
    <source>
        <strain evidence="4">Foug A</strain>
    </source>
</reference>
<dbReference type="InterPro" id="IPR023144">
    <property type="entry name" value="Phe_NH3-lyase_shielding_dom_sf"/>
</dbReference>
<dbReference type="Pfam" id="PF00221">
    <property type="entry name" value="Lyase_aromatic"/>
    <property type="match status" value="2"/>
</dbReference>
<dbReference type="OrthoDB" id="10051290at2759"/>
<dbReference type="InterPro" id="IPR008948">
    <property type="entry name" value="L-Aspartase-like"/>
</dbReference>
<feature type="compositionally biased region" description="Low complexity" evidence="2">
    <location>
        <begin position="275"/>
        <end position="289"/>
    </location>
</feature>
<sequence>MSSLIAQFIADVQELDEYLAGKPITLTGSSLSIPQIAAIALYPPASAPGIADASYLQLTSSQDLRDKVDASRAVIDDKVAAGISIYGVSTGFGGSADTRTNDPLALGAALLQHQQAGVILPSSASTPLRGVGPMPLTDPTHGSTMPAPWTRAAMLVRTNSLMRGHSGIRWSLVQKMVECIQKGIVPVVPLRGTISASGDLSPLSYVAGMLIGNPAIRAWVIPCPSPALPPVDMSPSGPMHTRSNLATNPPNLIYLNSSLYDISRSTSGTTSPVFSSRSGSPIPSSTPASSIIDEEECIEPFSSSTTYEPASRRTHMTFLTTADAIPASHALQATGTTPLPLANKEHLGVVNGTAFSAGLAALVVRNAETMVILSAVLTALAVEAMIGARGSFDPFVGEARPHVGQIEAAHLIYELLSGSHLAVDHEEEVKIDDDDGVLRQDRYSLRTAPQWLGPQFEELKHAKDSIRIEVNSTTDNPLVDPAQGKIHHAGNFQALAMTVAMDHLRLVLAQIGRMMFVQLTEVVNPAMNRGLPGNLAGGEAALDFGGKGLDIAAAAYAGELNALGGMNVGVGVVSAEMHNQSLNSLALVSARYTLQALEVSELLAASHLYTLCQALDLRAMHTEMRVRTRGVTRAVVSEVFGEFFTAPEALDRIVRQVVPDILDELDRTTSVAIEQRMARAAGAGVAPLLQALTSCSTPPPTLDLGKMSLFRRILAQRLEALLTELRCAFMGLSLHEISPSSTQALFDIPSMGAAPASRFLAPRTRIVYEFVRLELGIPMAGGDNLRKTVYGMRAQDQAGMIDLEEAGLGKGVDTTYGDKVAMIVEAIRDGRIARVVARMCQDMDV</sequence>
<dbReference type="Gene3D" id="1.10.274.20">
    <property type="entry name" value="Phenylalanine ammonia-lyase 1, domain 3"/>
    <property type="match status" value="1"/>
</dbReference>
<dbReference type="PROSITE" id="PS00488">
    <property type="entry name" value="PAL_HISTIDASE"/>
    <property type="match status" value="1"/>
</dbReference>
<keyword evidence="4" id="KW-1185">Reference proteome</keyword>
<organism evidence="3 4">
    <name type="scientific">Scleroderma citrinum Foug A</name>
    <dbReference type="NCBI Taxonomy" id="1036808"/>
    <lineage>
        <taxon>Eukaryota</taxon>
        <taxon>Fungi</taxon>
        <taxon>Dikarya</taxon>
        <taxon>Basidiomycota</taxon>
        <taxon>Agaricomycotina</taxon>
        <taxon>Agaricomycetes</taxon>
        <taxon>Agaricomycetidae</taxon>
        <taxon>Boletales</taxon>
        <taxon>Sclerodermatineae</taxon>
        <taxon>Sclerodermataceae</taxon>
        <taxon>Scleroderma</taxon>
    </lineage>
</organism>
<gene>
    <name evidence="3" type="ORF">SCLCIDRAFT_116250</name>
</gene>
<dbReference type="AlphaFoldDB" id="A0A0C3E668"/>
<comment type="similarity">
    <text evidence="1">Belongs to the PAL/histidase family.</text>
</comment>
<dbReference type="GO" id="GO:0016841">
    <property type="term" value="F:ammonia-lyase activity"/>
    <property type="evidence" value="ECO:0007669"/>
    <property type="project" value="InterPro"/>
</dbReference>
<reference evidence="3 4" key="1">
    <citation type="submission" date="2014-04" db="EMBL/GenBank/DDBJ databases">
        <authorList>
            <consortium name="DOE Joint Genome Institute"/>
            <person name="Kuo A."/>
            <person name="Kohler A."/>
            <person name="Nagy L.G."/>
            <person name="Floudas D."/>
            <person name="Copeland A."/>
            <person name="Barry K.W."/>
            <person name="Cichocki N."/>
            <person name="Veneault-Fourrey C."/>
            <person name="LaButti K."/>
            <person name="Lindquist E.A."/>
            <person name="Lipzen A."/>
            <person name="Lundell T."/>
            <person name="Morin E."/>
            <person name="Murat C."/>
            <person name="Sun H."/>
            <person name="Tunlid A."/>
            <person name="Henrissat B."/>
            <person name="Grigoriev I.V."/>
            <person name="Hibbett D.S."/>
            <person name="Martin F."/>
            <person name="Nordberg H.P."/>
            <person name="Cantor M.N."/>
            <person name="Hua S.X."/>
        </authorList>
    </citation>
    <scope>NUCLEOTIDE SEQUENCE [LARGE SCALE GENOMIC DNA]</scope>
    <source>
        <strain evidence="3 4">Foug A</strain>
    </source>
</reference>
<dbReference type="InterPro" id="IPR001106">
    <property type="entry name" value="Aromatic_Lyase"/>
</dbReference>
<dbReference type="HOGENOM" id="CLU_014801_3_1_1"/>
<evidence type="ECO:0008006" key="5">
    <source>
        <dbReference type="Google" id="ProtNLM"/>
    </source>
</evidence>
<evidence type="ECO:0000256" key="1">
    <source>
        <dbReference type="ARBA" id="ARBA00007238"/>
    </source>
</evidence>
<evidence type="ECO:0000313" key="3">
    <source>
        <dbReference type="EMBL" id="KIM63944.1"/>
    </source>
</evidence>
<dbReference type="EMBL" id="KN822031">
    <property type="protein sequence ID" value="KIM63944.1"/>
    <property type="molecule type" value="Genomic_DNA"/>
</dbReference>
<dbReference type="InterPro" id="IPR022313">
    <property type="entry name" value="Phe/His_NH3-lyase_AS"/>
</dbReference>